<evidence type="ECO:0000313" key="2">
    <source>
        <dbReference type="Proteomes" id="UP000036802"/>
    </source>
</evidence>
<name>A0A0L7D3Q3_BIFBR</name>
<dbReference type="Proteomes" id="UP000036802">
    <property type="component" value="Unassembled WGS sequence"/>
</dbReference>
<protein>
    <submittedName>
        <fullName evidence="1">Uncharacterized protein</fullName>
    </submittedName>
</protein>
<dbReference type="EMBL" id="AVQC01000004">
    <property type="protein sequence ID" value="KOA66572.1"/>
    <property type="molecule type" value="Genomic_DNA"/>
</dbReference>
<sequence length="37" mass="4166">MIAFDQTKPLLKAFASAGVDTKKLYFVAGLSNRFERM</sequence>
<reference evidence="1 2" key="1">
    <citation type="journal article" date="2015" name="Int J Genomics">
        <title>Comparative Genomics Revealed Genetic Diversity and Species/Strain-Level Differences in Carbohydrate Metabolism of Three Probiotic Bifidobacterial Species.</title>
        <authorList>
            <person name="Odamaki T."/>
            <person name="Horigome A."/>
            <person name="Sugahara H."/>
            <person name="Hashikura N."/>
            <person name="Minami J."/>
            <person name="Xiao J.Z."/>
            <person name="Abe F."/>
        </authorList>
    </citation>
    <scope>NUCLEOTIDE SEQUENCE [LARGE SCALE GENOMIC DNA]</scope>
    <source>
        <strain evidence="1 2">MCC 1114</strain>
    </source>
</reference>
<accession>A0A0L7D3Q3</accession>
<gene>
    <name evidence="1" type="ORF">BBM1114_01100</name>
</gene>
<dbReference type="PATRIC" id="fig|1365964.3.peg.228"/>
<organism evidence="1 2">
    <name type="scientific">Bifidobacterium breve MCC 1114</name>
    <dbReference type="NCBI Taxonomy" id="1365964"/>
    <lineage>
        <taxon>Bacteria</taxon>
        <taxon>Bacillati</taxon>
        <taxon>Actinomycetota</taxon>
        <taxon>Actinomycetes</taxon>
        <taxon>Bifidobacteriales</taxon>
        <taxon>Bifidobacteriaceae</taxon>
        <taxon>Bifidobacterium</taxon>
    </lineage>
</organism>
<proteinExistence type="predicted"/>
<dbReference type="AlphaFoldDB" id="A0A0L7D3Q3"/>
<comment type="caution">
    <text evidence="1">The sequence shown here is derived from an EMBL/GenBank/DDBJ whole genome shotgun (WGS) entry which is preliminary data.</text>
</comment>
<evidence type="ECO:0000313" key="1">
    <source>
        <dbReference type="EMBL" id="KOA66572.1"/>
    </source>
</evidence>